<reference evidence="1" key="1">
    <citation type="journal article" date="2015" name="Nature">
        <title>Complex archaea that bridge the gap between prokaryotes and eukaryotes.</title>
        <authorList>
            <person name="Spang A."/>
            <person name="Saw J.H."/>
            <person name="Jorgensen S.L."/>
            <person name="Zaremba-Niedzwiedzka K."/>
            <person name="Martijn J."/>
            <person name="Lind A.E."/>
            <person name="van Eijk R."/>
            <person name="Schleper C."/>
            <person name="Guy L."/>
            <person name="Ettema T.J."/>
        </authorList>
    </citation>
    <scope>NUCLEOTIDE SEQUENCE</scope>
</reference>
<organism evidence="1">
    <name type="scientific">marine sediment metagenome</name>
    <dbReference type="NCBI Taxonomy" id="412755"/>
    <lineage>
        <taxon>unclassified sequences</taxon>
        <taxon>metagenomes</taxon>
        <taxon>ecological metagenomes</taxon>
    </lineage>
</organism>
<protein>
    <submittedName>
        <fullName evidence="1">Uncharacterized protein</fullName>
    </submittedName>
</protein>
<dbReference type="EMBL" id="LAZR01040026">
    <property type="protein sequence ID" value="KKL15549.1"/>
    <property type="molecule type" value="Genomic_DNA"/>
</dbReference>
<comment type="caution">
    <text evidence="1">The sequence shown here is derived from an EMBL/GenBank/DDBJ whole genome shotgun (WGS) entry which is preliminary data.</text>
</comment>
<proteinExistence type="predicted"/>
<accession>A0A0F9B0W1</accession>
<evidence type="ECO:0000313" key="1">
    <source>
        <dbReference type="EMBL" id="KKL15549.1"/>
    </source>
</evidence>
<sequence length="109" mass="11630">MGELNKLLRLLVQGDKEGKITAVTAMPTATKFTSQLTSGQTRKALAVYNHSDTASGDCYYSYSSSADISGESMVIPKGALVDVPVANDIDVYFFTASGEMGNLRVEELA</sequence>
<name>A0A0F9B0W1_9ZZZZ</name>
<gene>
    <name evidence="1" type="ORF">LCGC14_2504510</name>
</gene>
<dbReference type="AlphaFoldDB" id="A0A0F9B0W1"/>